<evidence type="ECO:0000259" key="2">
    <source>
        <dbReference type="Pfam" id="PF18821"/>
    </source>
</evidence>
<dbReference type="InterPro" id="IPR040677">
    <property type="entry name" value="LPD7"/>
</dbReference>
<evidence type="ECO:0000313" key="3">
    <source>
        <dbReference type="EMBL" id="GAA5063734.1"/>
    </source>
</evidence>
<comment type="caution">
    <text evidence="3">The sequence shown here is derived from an EMBL/GenBank/DDBJ whole genome shotgun (WGS) entry which is preliminary data.</text>
</comment>
<feature type="compositionally biased region" description="Basic and acidic residues" evidence="1">
    <location>
        <begin position="273"/>
        <end position="282"/>
    </location>
</feature>
<keyword evidence="4" id="KW-1185">Reference proteome</keyword>
<feature type="region of interest" description="Disordered" evidence="1">
    <location>
        <begin position="1"/>
        <end position="57"/>
    </location>
</feature>
<gene>
    <name evidence="3" type="ORF">GCM10023208_35030</name>
</gene>
<feature type="region of interest" description="Disordered" evidence="1">
    <location>
        <begin position="239"/>
        <end position="282"/>
    </location>
</feature>
<organism evidence="3 4">
    <name type="scientific">Erythrobacter westpacificensis</name>
    <dbReference type="NCBI Taxonomy" id="1055231"/>
    <lineage>
        <taxon>Bacteria</taxon>
        <taxon>Pseudomonadati</taxon>
        <taxon>Pseudomonadota</taxon>
        <taxon>Alphaproteobacteria</taxon>
        <taxon>Sphingomonadales</taxon>
        <taxon>Erythrobacteraceae</taxon>
        <taxon>Erythrobacter/Porphyrobacter group</taxon>
        <taxon>Erythrobacter</taxon>
    </lineage>
</organism>
<sequence>MPGDDPMNVAGRPAPANDGRDRAPKQPTLNGEPLPETKAAELEARRRAKPEEARELELPPAVARKYLRDGDKLFRSGLDEKPGLTMRKDTGIRINDDSAIRDAIAIAKHNGWQTIRVNGSEDFQKAVYLEASRAGLEVTGYKPSPQLKLEGERLAARDKAREAQDPTKAASMAKKDPSEARTAADQFRRNSHRENAANPQFQAAQSHVLAASIEARTRFPEQKDRDRFIEKVKEAVAKRLETGSPVQAARFEQQQQRQNEAERLTRENTVLRQPERSPTRSR</sequence>
<accession>A0ABP9KU31</accession>
<reference evidence="4" key="1">
    <citation type="journal article" date="2019" name="Int. J. Syst. Evol. Microbiol.">
        <title>The Global Catalogue of Microorganisms (GCM) 10K type strain sequencing project: providing services to taxonomists for standard genome sequencing and annotation.</title>
        <authorList>
            <consortium name="The Broad Institute Genomics Platform"/>
            <consortium name="The Broad Institute Genome Sequencing Center for Infectious Disease"/>
            <person name="Wu L."/>
            <person name="Ma J."/>
        </authorList>
    </citation>
    <scope>NUCLEOTIDE SEQUENCE [LARGE SCALE GENOMIC DNA]</scope>
    <source>
        <strain evidence="4">JCM 18014</strain>
    </source>
</reference>
<name>A0ABP9KU31_9SPHN</name>
<feature type="compositionally biased region" description="Basic and acidic residues" evidence="1">
    <location>
        <begin position="154"/>
        <end position="165"/>
    </location>
</feature>
<dbReference type="Pfam" id="PF18821">
    <property type="entry name" value="LPD7"/>
    <property type="match status" value="1"/>
</dbReference>
<feature type="compositionally biased region" description="Basic and acidic residues" evidence="1">
    <location>
        <begin position="186"/>
        <end position="195"/>
    </location>
</feature>
<feature type="compositionally biased region" description="Basic and acidic residues" evidence="1">
    <location>
        <begin position="38"/>
        <end position="57"/>
    </location>
</feature>
<proteinExistence type="predicted"/>
<feature type="compositionally biased region" description="Low complexity" evidence="1">
    <location>
        <begin position="247"/>
        <end position="258"/>
    </location>
</feature>
<feature type="domain" description="Large polyvalent protein-associated" evidence="2">
    <location>
        <begin position="61"/>
        <end position="149"/>
    </location>
</feature>
<evidence type="ECO:0000313" key="4">
    <source>
        <dbReference type="Proteomes" id="UP001500518"/>
    </source>
</evidence>
<protein>
    <recommendedName>
        <fullName evidence="2">Large polyvalent protein-associated domain-containing protein</fullName>
    </recommendedName>
</protein>
<feature type="region of interest" description="Disordered" evidence="1">
    <location>
        <begin position="154"/>
        <end position="205"/>
    </location>
</feature>
<dbReference type="Proteomes" id="UP001500518">
    <property type="component" value="Unassembled WGS sequence"/>
</dbReference>
<dbReference type="RefSeq" id="WP_346034183.1">
    <property type="nucleotide sequence ID" value="NZ_BAABHV010000036.1"/>
</dbReference>
<dbReference type="EMBL" id="BAABHV010000036">
    <property type="protein sequence ID" value="GAA5063734.1"/>
    <property type="molecule type" value="Genomic_DNA"/>
</dbReference>
<evidence type="ECO:0000256" key="1">
    <source>
        <dbReference type="SAM" id="MobiDB-lite"/>
    </source>
</evidence>